<evidence type="ECO:0000313" key="1">
    <source>
        <dbReference type="EMBL" id="AQT67904.1"/>
    </source>
</evidence>
<proteinExistence type="predicted"/>
<dbReference type="KEGG" id="alus:STSP2_01056"/>
<gene>
    <name evidence="1" type="ORF">STSP2_01056</name>
</gene>
<dbReference type="RefSeq" id="WP_146660445.1">
    <property type="nucleotide sequence ID" value="NZ_CP019791.1"/>
</dbReference>
<protein>
    <submittedName>
        <fullName evidence="1">Uncharacterized protein</fullName>
    </submittedName>
</protein>
<dbReference type="Proteomes" id="UP000189674">
    <property type="component" value="Chromosome"/>
</dbReference>
<dbReference type="AlphaFoldDB" id="A0A1U9NJJ4"/>
<name>A0A1U9NJJ4_9BACT</name>
<dbReference type="OrthoDB" id="677487at2"/>
<keyword evidence="2" id="KW-1185">Reference proteome</keyword>
<evidence type="ECO:0000313" key="2">
    <source>
        <dbReference type="Proteomes" id="UP000189674"/>
    </source>
</evidence>
<reference evidence="2" key="1">
    <citation type="submission" date="2017-02" db="EMBL/GenBank/DDBJ databases">
        <title>Comparative genomics and description of representatives of a novel lineage of planctomycetes thriving in anoxic sediments.</title>
        <authorList>
            <person name="Spring S."/>
            <person name="Bunk B."/>
            <person name="Sproer C."/>
        </authorList>
    </citation>
    <scope>NUCLEOTIDE SEQUENCE [LARGE SCALE GENOMIC DNA]</scope>
    <source>
        <strain evidence="2">ST-NAGAB-D1</strain>
    </source>
</reference>
<accession>A0A1U9NJJ4</accession>
<dbReference type="EMBL" id="CP019791">
    <property type="protein sequence ID" value="AQT67904.1"/>
    <property type="molecule type" value="Genomic_DNA"/>
</dbReference>
<sequence>MPHVNKIIFRKMRREFARFPNLDVSETVKLGKVGFFDNRRAFFNWKTSLDRLNLFISEEPRDDKFPICDELYTSYGGVETQFRVTEEKFGTADFLFRKKYAVAAQAIGTESKALDIDSLEQQIVKGINNGSLKWNKKWVVVTEVFVASAFSLLVGSSSGGMASVRTNIPITQLGFNIADPNLSLSISGAKQMGKQIIARRNVVPFFRVHRVCGNWKSGKLSLEPYGRN</sequence>
<organism evidence="1 2">
    <name type="scientific">Anaerohalosphaera lusitana</name>
    <dbReference type="NCBI Taxonomy" id="1936003"/>
    <lineage>
        <taxon>Bacteria</taxon>
        <taxon>Pseudomonadati</taxon>
        <taxon>Planctomycetota</taxon>
        <taxon>Phycisphaerae</taxon>
        <taxon>Sedimentisphaerales</taxon>
        <taxon>Anaerohalosphaeraceae</taxon>
        <taxon>Anaerohalosphaera</taxon>
    </lineage>
</organism>